<feature type="transmembrane region" description="Helical" evidence="2">
    <location>
        <begin position="359"/>
        <end position="381"/>
    </location>
</feature>
<dbReference type="OrthoDB" id="192832at2759"/>
<name>A0A9P7KE72_9AGAR</name>
<keyword evidence="2" id="KW-1133">Transmembrane helix</keyword>
<evidence type="ECO:0000256" key="3">
    <source>
        <dbReference type="SAM" id="SignalP"/>
    </source>
</evidence>
<reference evidence="4" key="1">
    <citation type="submission" date="2020-07" db="EMBL/GenBank/DDBJ databases">
        <authorList>
            <person name="Nieuwenhuis M."/>
            <person name="Van De Peppel L.J.J."/>
        </authorList>
    </citation>
    <scope>NUCLEOTIDE SEQUENCE</scope>
    <source>
        <strain evidence="4">AP01</strain>
        <tissue evidence="4">Mycelium</tissue>
    </source>
</reference>
<accession>A0A9P7KE72</accession>
<keyword evidence="2" id="KW-0812">Transmembrane</keyword>
<protein>
    <recommendedName>
        <fullName evidence="6">Glycoside hydrolase family 16 protein</fullName>
    </recommendedName>
</protein>
<evidence type="ECO:0000313" key="4">
    <source>
        <dbReference type="EMBL" id="KAG5644551.1"/>
    </source>
</evidence>
<organism evidence="4 5">
    <name type="scientific">Asterophora parasitica</name>
    <dbReference type="NCBI Taxonomy" id="117018"/>
    <lineage>
        <taxon>Eukaryota</taxon>
        <taxon>Fungi</taxon>
        <taxon>Dikarya</taxon>
        <taxon>Basidiomycota</taxon>
        <taxon>Agaricomycotina</taxon>
        <taxon>Agaricomycetes</taxon>
        <taxon>Agaricomycetidae</taxon>
        <taxon>Agaricales</taxon>
        <taxon>Tricholomatineae</taxon>
        <taxon>Lyophyllaceae</taxon>
        <taxon>Asterophora</taxon>
    </lineage>
</organism>
<keyword evidence="2" id="KW-0472">Membrane</keyword>
<dbReference type="Pfam" id="PF26113">
    <property type="entry name" value="GH16_XgeA"/>
    <property type="match status" value="2"/>
</dbReference>
<evidence type="ECO:0008006" key="6">
    <source>
        <dbReference type="Google" id="ProtNLM"/>
    </source>
</evidence>
<reference evidence="4" key="2">
    <citation type="submission" date="2021-10" db="EMBL/GenBank/DDBJ databases">
        <title>Phylogenomics reveals ancestral predisposition of the termite-cultivated fungus Termitomyces towards a domesticated lifestyle.</title>
        <authorList>
            <person name="Auxier B."/>
            <person name="Grum-Grzhimaylo A."/>
            <person name="Cardenas M.E."/>
            <person name="Lodge J.D."/>
            <person name="Laessoe T."/>
            <person name="Pedersen O."/>
            <person name="Smith M.E."/>
            <person name="Kuyper T.W."/>
            <person name="Franco-Molano E.A."/>
            <person name="Baroni T.J."/>
            <person name="Aanen D.K."/>
        </authorList>
    </citation>
    <scope>NUCLEOTIDE SEQUENCE</scope>
    <source>
        <strain evidence="4">AP01</strain>
        <tissue evidence="4">Mycelium</tissue>
    </source>
</reference>
<dbReference type="InterPro" id="IPR050546">
    <property type="entry name" value="Glycosyl_Hydrlase_16"/>
</dbReference>
<dbReference type="EMBL" id="JABCKV010000066">
    <property type="protein sequence ID" value="KAG5644551.1"/>
    <property type="molecule type" value="Genomic_DNA"/>
</dbReference>
<comment type="caution">
    <text evidence="4">The sequence shown here is derived from an EMBL/GenBank/DDBJ whole genome shotgun (WGS) entry which is preliminary data.</text>
</comment>
<gene>
    <name evidence="4" type="ORF">DXG03_008206</name>
</gene>
<keyword evidence="5" id="KW-1185">Reference proteome</keyword>
<evidence type="ECO:0000313" key="5">
    <source>
        <dbReference type="Proteomes" id="UP000775547"/>
    </source>
</evidence>
<feature type="chain" id="PRO_5040256232" description="Glycoside hydrolase family 16 protein" evidence="3">
    <location>
        <begin position="24"/>
        <end position="382"/>
    </location>
</feature>
<sequence length="382" mass="40410">MRASTAVLTAIATSLLLFTSVTAVTYDLVKDYSGPSFFNDWTFYDHSSTKLAYVDATTNNAIIKVDSTSEVPYNEKRNTVRMSSNARYGVGSVWVADMLHVPCAYPSPLRCSEDILGSDLVHSAPCGPHSGPIPQIGLLEEIDTFEGVNLQTLNRMGLHTLPGCTITNPLQSASSKQLSSDCSHLTNNNQGCLVQDGSPESYGKGFADAGGGVWVTEFAQSGISIWFFARANVPKSLTGDIKALDTATLGTPTGNWPSTNCAIDKFFEPQNLIFDITLCGDFAAAPSIFPQTCSGVCYTDYVMGNGSNYATAYFEVKSVRVYSSDGTKNVIDGGENNGSSPNNTTGGNGNTPGKDNNALAMHCGMGALLSSLLVGGVALLFA</sequence>
<feature type="signal peptide" evidence="3">
    <location>
        <begin position="1"/>
        <end position="23"/>
    </location>
</feature>
<dbReference type="Proteomes" id="UP000775547">
    <property type="component" value="Unassembled WGS sequence"/>
</dbReference>
<dbReference type="AlphaFoldDB" id="A0A9P7KE72"/>
<dbReference type="PANTHER" id="PTHR10963:SF24">
    <property type="entry name" value="GLYCOSIDASE C21B10.07-RELATED"/>
    <property type="match status" value="1"/>
</dbReference>
<dbReference type="SUPFAM" id="SSF49899">
    <property type="entry name" value="Concanavalin A-like lectins/glucanases"/>
    <property type="match status" value="1"/>
</dbReference>
<evidence type="ECO:0000256" key="1">
    <source>
        <dbReference type="SAM" id="MobiDB-lite"/>
    </source>
</evidence>
<dbReference type="InterPro" id="IPR013320">
    <property type="entry name" value="ConA-like_dom_sf"/>
</dbReference>
<dbReference type="GO" id="GO:0009251">
    <property type="term" value="P:glucan catabolic process"/>
    <property type="evidence" value="ECO:0007669"/>
    <property type="project" value="TreeGrafter"/>
</dbReference>
<keyword evidence="3" id="KW-0732">Signal</keyword>
<feature type="region of interest" description="Disordered" evidence="1">
    <location>
        <begin position="330"/>
        <end position="353"/>
    </location>
</feature>
<proteinExistence type="predicted"/>
<dbReference type="PANTHER" id="PTHR10963">
    <property type="entry name" value="GLYCOSYL HYDROLASE-RELATED"/>
    <property type="match status" value="1"/>
</dbReference>
<evidence type="ECO:0000256" key="2">
    <source>
        <dbReference type="SAM" id="Phobius"/>
    </source>
</evidence>
<dbReference type="Gene3D" id="2.60.120.200">
    <property type="match status" value="1"/>
</dbReference>
<feature type="compositionally biased region" description="Low complexity" evidence="1">
    <location>
        <begin position="332"/>
        <end position="353"/>
    </location>
</feature>